<dbReference type="SUPFAM" id="SSF54631">
    <property type="entry name" value="CBS-domain pair"/>
    <property type="match status" value="1"/>
</dbReference>
<evidence type="ECO:0000256" key="2">
    <source>
        <dbReference type="ARBA" id="ARBA00022692"/>
    </source>
</evidence>
<evidence type="ECO:0000259" key="11">
    <source>
        <dbReference type="PROSITE" id="PS51846"/>
    </source>
</evidence>
<sequence length="345" mass="38097">MLTLVLAVVIAVAVSFTCSLLETVLYSLSWSTIERLRKSGSKSGELLYALRTQVDKPIAAILTLNTIANTAGATVAGAAFLAVYGPEYMSIFAVGFTVLILTMGEILPKNLGVTKAEPLGVMLARPLAIMVKLMSPLLWVTSMITRLVSPPSAGPVISEDDIRAVTSLSRQAGRIKPYEEAFIRNVLALDQKRVREIMTPRTVVFELPDDLTVEQAYTDQRTWHFSRIPVYGDNNEDIVGVVERRTLGRCINEGRKDVTLGKIMRPAHFILENQTLDVLLHDLLKARVHLFVVLDEYGGLAGVVSLEDVLEEILGSEIVDESDNVDDLRALARQRRRELSVNRQG</sequence>
<dbReference type="PANTHER" id="PTHR22777:SF4">
    <property type="entry name" value="UPF0053 PROTEIN SLL1254"/>
    <property type="match status" value="1"/>
</dbReference>
<accession>A0A212JQJ1</accession>
<feature type="transmembrane region" description="Helical" evidence="9">
    <location>
        <begin position="119"/>
        <end position="140"/>
    </location>
</feature>
<keyword evidence="5 7" id="KW-0129">CBS domain</keyword>
<dbReference type="InterPro" id="IPR000644">
    <property type="entry name" value="CBS_dom"/>
</dbReference>
<reference evidence="12" key="1">
    <citation type="submission" date="2016-04" db="EMBL/GenBank/DDBJ databases">
        <authorList>
            <person name="Evans L.H."/>
            <person name="Alamgir A."/>
            <person name="Owens N."/>
            <person name="Weber N.D."/>
            <person name="Virtaneva K."/>
            <person name="Barbian K."/>
            <person name="Babar A."/>
            <person name="Rosenke K."/>
        </authorList>
    </citation>
    <scope>NUCLEOTIDE SEQUENCE</scope>
    <source>
        <strain evidence="12">92-2</strain>
    </source>
</reference>
<dbReference type="CDD" id="cd04590">
    <property type="entry name" value="CBS_pair_CorC_HlyC_assoc"/>
    <property type="match status" value="1"/>
</dbReference>
<keyword evidence="4 8" id="KW-1133">Transmembrane helix</keyword>
<dbReference type="InterPro" id="IPR046342">
    <property type="entry name" value="CBS_dom_sf"/>
</dbReference>
<evidence type="ECO:0000256" key="8">
    <source>
        <dbReference type="PROSITE-ProRule" id="PRU01193"/>
    </source>
</evidence>
<dbReference type="InterPro" id="IPR002550">
    <property type="entry name" value="CNNM"/>
</dbReference>
<keyword evidence="3" id="KW-0677">Repeat</keyword>
<protein>
    <recommendedName>
        <fullName evidence="13">CBS domain containing protein</fullName>
    </recommendedName>
</protein>
<comment type="subcellular location">
    <subcellularLocation>
        <location evidence="1">Membrane</location>
        <topology evidence="1">Multi-pass membrane protein</topology>
    </subcellularLocation>
</comment>
<evidence type="ECO:0000256" key="1">
    <source>
        <dbReference type="ARBA" id="ARBA00004141"/>
    </source>
</evidence>
<dbReference type="Gene3D" id="3.10.580.10">
    <property type="entry name" value="CBS-domain"/>
    <property type="match status" value="1"/>
</dbReference>
<evidence type="ECO:0000256" key="3">
    <source>
        <dbReference type="ARBA" id="ARBA00022737"/>
    </source>
</evidence>
<evidence type="ECO:0000259" key="10">
    <source>
        <dbReference type="PROSITE" id="PS51371"/>
    </source>
</evidence>
<feature type="domain" description="CBS" evidence="10">
    <location>
        <begin position="198"/>
        <end position="258"/>
    </location>
</feature>
<feature type="transmembrane region" description="Helical" evidence="9">
    <location>
        <begin position="6"/>
        <end position="28"/>
    </location>
</feature>
<keyword evidence="2 8" id="KW-0812">Transmembrane</keyword>
<dbReference type="Pfam" id="PF01595">
    <property type="entry name" value="CNNM"/>
    <property type="match status" value="1"/>
</dbReference>
<dbReference type="InterPro" id="IPR044751">
    <property type="entry name" value="Ion_transp-like_CBS"/>
</dbReference>
<dbReference type="RefSeq" id="WP_227118422.1">
    <property type="nucleotide sequence ID" value="NZ_LT598928.1"/>
</dbReference>
<dbReference type="PANTHER" id="PTHR22777">
    <property type="entry name" value="HEMOLYSIN-RELATED"/>
    <property type="match status" value="1"/>
</dbReference>
<keyword evidence="6 8" id="KW-0472">Membrane</keyword>
<organism evidence="12">
    <name type="scientific">uncultured Desulfovibrio sp</name>
    <dbReference type="NCBI Taxonomy" id="167968"/>
    <lineage>
        <taxon>Bacteria</taxon>
        <taxon>Pseudomonadati</taxon>
        <taxon>Thermodesulfobacteriota</taxon>
        <taxon>Desulfovibrionia</taxon>
        <taxon>Desulfovibrionales</taxon>
        <taxon>Desulfovibrionaceae</taxon>
        <taxon>Desulfovibrio</taxon>
        <taxon>environmental samples</taxon>
    </lineage>
</organism>
<evidence type="ECO:0008006" key="13">
    <source>
        <dbReference type="Google" id="ProtNLM"/>
    </source>
</evidence>
<feature type="transmembrane region" description="Helical" evidence="9">
    <location>
        <begin position="58"/>
        <end position="82"/>
    </location>
</feature>
<dbReference type="PROSITE" id="PS51846">
    <property type="entry name" value="CNNM"/>
    <property type="match status" value="1"/>
</dbReference>
<proteinExistence type="predicted"/>
<evidence type="ECO:0000256" key="6">
    <source>
        <dbReference type="ARBA" id="ARBA00023136"/>
    </source>
</evidence>
<dbReference type="Pfam" id="PF00571">
    <property type="entry name" value="CBS"/>
    <property type="match status" value="2"/>
</dbReference>
<evidence type="ECO:0000256" key="4">
    <source>
        <dbReference type="ARBA" id="ARBA00022989"/>
    </source>
</evidence>
<evidence type="ECO:0000256" key="5">
    <source>
        <dbReference type="ARBA" id="ARBA00023122"/>
    </source>
</evidence>
<evidence type="ECO:0000313" key="12">
    <source>
        <dbReference type="EMBL" id="SBW01671.1"/>
    </source>
</evidence>
<dbReference type="AlphaFoldDB" id="A0A212JQJ1"/>
<feature type="domain" description="CBS" evidence="10">
    <location>
        <begin position="263"/>
        <end position="321"/>
    </location>
</feature>
<dbReference type="GO" id="GO:0005886">
    <property type="term" value="C:plasma membrane"/>
    <property type="evidence" value="ECO:0007669"/>
    <property type="project" value="TreeGrafter"/>
</dbReference>
<evidence type="ECO:0000256" key="7">
    <source>
        <dbReference type="PROSITE-ProRule" id="PRU00703"/>
    </source>
</evidence>
<feature type="transmembrane region" description="Helical" evidence="9">
    <location>
        <begin position="88"/>
        <end position="107"/>
    </location>
</feature>
<evidence type="ECO:0000256" key="9">
    <source>
        <dbReference type="SAM" id="Phobius"/>
    </source>
</evidence>
<dbReference type="EMBL" id="FLUP01000001">
    <property type="protein sequence ID" value="SBW01671.1"/>
    <property type="molecule type" value="Genomic_DNA"/>
</dbReference>
<dbReference type="PROSITE" id="PS51371">
    <property type="entry name" value="CBS"/>
    <property type="match status" value="2"/>
</dbReference>
<name>A0A212JQJ1_9BACT</name>
<feature type="domain" description="CNNM transmembrane" evidence="11">
    <location>
        <begin position="1"/>
        <end position="179"/>
    </location>
</feature>
<gene>
    <name evidence="12" type="ORF">KM92DES2_11538</name>
</gene>